<dbReference type="GO" id="GO:0043539">
    <property type="term" value="F:protein serine/threonine kinase activator activity"/>
    <property type="evidence" value="ECO:0007669"/>
    <property type="project" value="TreeGrafter"/>
</dbReference>
<dbReference type="InterPro" id="IPR016024">
    <property type="entry name" value="ARM-type_fold"/>
</dbReference>
<organism evidence="2 3">
    <name type="scientific">Candida verbasci</name>
    <dbReference type="NCBI Taxonomy" id="1227364"/>
    <lineage>
        <taxon>Eukaryota</taxon>
        <taxon>Fungi</taxon>
        <taxon>Dikarya</taxon>
        <taxon>Ascomycota</taxon>
        <taxon>Saccharomycotina</taxon>
        <taxon>Pichiomycetes</taxon>
        <taxon>Debaryomycetaceae</taxon>
        <taxon>Candida/Lodderomyces clade</taxon>
        <taxon>Candida</taxon>
    </lineage>
</organism>
<comment type="similarity">
    <text evidence="1">Belongs to the Mo25 family.</text>
</comment>
<protein>
    <submittedName>
        <fullName evidence="2">Uncharacterized protein</fullName>
    </submittedName>
</protein>
<gene>
    <name evidence="2" type="ORF">CANVERA_P0955</name>
</gene>
<dbReference type="PANTHER" id="PTHR10182:SF3">
    <property type="entry name" value="PROTEIN MO25"/>
    <property type="match status" value="1"/>
</dbReference>
<evidence type="ECO:0000313" key="2">
    <source>
        <dbReference type="EMBL" id="CAI5756439.1"/>
    </source>
</evidence>
<dbReference type="OrthoDB" id="609103at2759"/>
<dbReference type="Gene3D" id="1.25.10.10">
    <property type="entry name" value="Leucine-rich Repeat Variant"/>
    <property type="match status" value="1"/>
</dbReference>
<keyword evidence="3" id="KW-1185">Reference proteome</keyword>
<dbReference type="AlphaFoldDB" id="A0A9W4XF78"/>
<comment type="caution">
    <text evidence="2">The sequence shown here is derived from an EMBL/GenBank/DDBJ whole genome shotgun (WGS) entry which is preliminary data.</text>
</comment>
<dbReference type="InterPro" id="IPR011989">
    <property type="entry name" value="ARM-like"/>
</dbReference>
<dbReference type="Pfam" id="PF08569">
    <property type="entry name" value="Mo25"/>
    <property type="match status" value="1"/>
</dbReference>
<proteinExistence type="inferred from homology"/>
<name>A0A9W4XF78_9ASCO</name>
<dbReference type="EMBL" id="CANTUO010000001">
    <property type="protein sequence ID" value="CAI5756439.1"/>
    <property type="molecule type" value="Genomic_DNA"/>
</dbReference>
<dbReference type="PANTHER" id="PTHR10182">
    <property type="entry name" value="CALCIUM-BINDING PROTEIN 39-RELATED"/>
    <property type="match status" value="1"/>
</dbReference>
<sequence>MAFLFKRNPKTPFELIKTLNDSLLKLDYNDKKIQDDCTRYLKQLRIILHGEDDIEPQQDQIYNISQEIFQQDCLYHLIINLLKLDFDSRKDVFIIFSVLLRRNKEQQNQPPPPIVNYLLNSQPEILLILLRGPETHEIGIISGQILRECIKYETINKFILYNSLFWNFFNYVQIPIFELATDAMMTLNDLLTIHRKQVSEFLNDNYDKFVTTINNLIDSENYVTKRQSVKLLNDLNSSRANSKFINKYYDDTVNLKKTMRLLSENSKNLQLEGFHILKFFMANPKRSQKINDLLIKNKINFLIFLKNFDVESFHDPTLTDEKDFVLQEIERLPDRKE</sequence>
<evidence type="ECO:0000313" key="3">
    <source>
        <dbReference type="Proteomes" id="UP001152885"/>
    </source>
</evidence>
<dbReference type="Proteomes" id="UP001152885">
    <property type="component" value="Unassembled WGS sequence"/>
</dbReference>
<dbReference type="GO" id="GO:0035556">
    <property type="term" value="P:intracellular signal transduction"/>
    <property type="evidence" value="ECO:0007669"/>
    <property type="project" value="TreeGrafter"/>
</dbReference>
<accession>A0A9W4XF78</accession>
<dbReference type="SUPFAM" id="SSF48371">
    <property type="entry name" value="ARM repeat"/>
    <property type="match status" value="1"/>
</dbReference>
<evidence type="ECO:0000256" key="1">
    <source>
        <dbReference type="ARBA" id="ARBA00011012"/>
    </source>
</evidence>
<reference evidence="2" key="1">
    <citation type="submission" date="2022-12" db="EMBL/GenBank/DDBJ databases">
        <authorList>
            <person name="Brejova B."/>
        </authorList>
    </citation>
    <scope>NUCLEOTIDE SEQUENCE</scope>
</reference>
<dbReference type="InterPro" id="IPR013878">
    <property type="entry name" value="Mo25"/>
</dbReference>